<reference evidence="2" key="1">
    <citation type="submission" date="2021-01" db="EMBL/GenBank/DDBJ databases">
        <authorList>
            <person name="Zahm M."/>
            <person name="Roques C."/>
            <person name="Cabau C."/>
            <person name="Klopp C."/>
            <person name="Donnadieu C."/>
            <person name="Jouanno E."/>
            <person name="Lampietro C."/>
            <person name="Louis A."/>
            <person name="Herpin A."/>
            <person name="Echchiki A."/>
            <person name="Berthelot C."/>
            <person name="Parey E."/>
            <person name="Roest-Crollius H."/>
            <person name="Braasch I."/>
            <person name="Postlethwait J."/>
            <person name="Bobe J."/>
            <person name="Montfort J."/>
            <person name="Bouchez O."/>
            <person name="Begum T."/>
            <person name="Mejri S."/>
            <person name="Adams A."/>
            <person name="Chen W.-J."/>
            <person name="Guiguen Y."/>
        </authorList>
    </citation>
    <scope>NUCLEOTIDE SEQUENCE</scope>
    <source>
        <tissue evidence="2">Blood</tissue>
    </source>
</reference>
<evidence type="ECO:0000313" key="2">
    <source>
        <dbReference type="EMBL" id="KAI1892885.1"/>
    </source>
</evidence>
<feature type="region of interest" description="Disordered" evidence="1">
    <location>
        <begin position="1"/>
        <end position="45"/>
    </location>
</feature>
<accession>A0A8T3DEG1</accession>
<dbReference type="AlphaFoldDB" id="A0A8T3DEG1"/>
<comment type="caution">
    <text evidence="2">The sequence shown here is derived from an EMBL/GenBank/DDBJ whole genome shotgun (WGS) entry which is preliminary data.</text>
</comment>
<keyword evidence="3" id="KW-1185">Reference proteome</keyword>
<gene>
    <name evidence="2" type="ORF">AGOR_G00138130</name>
</gene>
<protein>
    <submittedName>
        <fullName evidence="2">Uncharacterized protein</fullName>
    </submittedName>
</protein>
<name>A0A8T3DEG1_9TELE</name>
<organism evidence="2 3">
    <name type="scientific">Albula goreensis</name>
    <dbReference type="NCBI Taxonomy" id="1534307"/>
    <lineage>
        <taxon>Eukaryota</taxon>
        <taxon>Metazoa</taxon>
        <taxon>Chordata</taxon>
        <taxon>Craniata</taxon>
        <taxon>Vertebrata</taxon>
        <taxon>Euteleostomi</taxon>
        <taxon>Actinopterygii</taxon>
        <taxon>Neopterygii</taxon>
        <taxon>Teleostei</taxon>
        <taxon>Albuliformes</taxon>
        <taxon>Albulidae</taxon>
        <taxon>Albula</taxon>
    </lineage>
</organism>
<evidence type="ECO:0000256" key="1">
    <source>
        <dbReference type="SAM" id="MobiDB-lite"/>
    </source>
</evidence>
<dbReference type="OrthoDB" id="8665603at2759"/>
<dbReference type="EMBL" id="JAERUA010000012">
    <property type="protein sequence ID" value="KAI1892885.1"/>
    <property type="molecule type" value="Genomic_DNA"/>
</dbReference>
<sequence>MGKYSELQDPDISVVSTPGAPGMAQPSHLITGNHTQGLDVGGQRGTLDTQAAEPVLSSRLPQEPESEPAAVWSIHPHLPRQPQHATTESLHSPAPLEMTTHPWLRELMDHMGGRVSAVTVWKALRENSNSQLQRLEVDSPQAPLPDEFYKADRDKGWGHGHLRRLIQVRHMFHKAQLNQAYTVLLLANNPLPQLSDPQGQCGPRLYLHQETGYDTDGGLHRATGK</sequence>
<proteinExistence type="predicted"/>
<evidence type="ECO:0000313" key="3">
    <source>
        <dbReference type="Proteomes" id="UP000829720"/>
    </source>
</evidence>
<dbReference type="Proteomes" id="UP000829720">
    <property type="component" value="Unassembled WGS sequence"/>
</dbReference>